<organism evidence="1 2">
    <name type="scientific">Thomasclavelia cocleata</name>
    <dbReference type="NCBI Taxonomy" id="69824"/>
    <lineage>
        <taxon>Bacteria</taxon>
        <taxon>Bacillati</taxon>
        <taxon>Bacillota</taxon>
        <taxon>Erysipelotrichia</taxon>
        <taxon>Erysipelotrichales</taxon>
        <taxon>Coprobacillaceae</taxon>
        <taxon>Thomasclavelia</taxon>
    </lineage>
</organism>
<evidence type="ECO:0000313" key="2">
    <source>
        <dbReference type="Proteomes" id="UP000198558"/>
    </source>
</evidence>
<name>A0A1I0BHD9_9FIRM</name>
<evidence type="ECO:0000313" key="1">
    <source>
        <dbReference type="EMBL" id="SET05621.1"/>
    </source>
</evidence>
<accession>A0A1I0BHD9</accession>
<keyword evidence="2" id="KW-1185">Reference proteome</keyword>
<dbReference type="Proteomes" id="UP000198558">
    <property type="component" value="Unassembled WGS sequence"/>
</dbReference>
<reference evidence="2" key="1">
    <citation type="submission" date="2016-10" db="EMBL/GenBank/DDBJ databases">
        <authorList>
            <person name="Varghese N."/>
            <person name="Submissions S."/>
        </authorList>
    </citation>
    <scope>NUCLEOTIDE SEQUENCE [LARGE SCALE GENOMIC DNA]</scope>
    <source>
        <strain evidence="2">DSM 1551</strain>
    </source>
</reference>
<proteinExistence type="predicted"/>
<sequence>MNEKKQLRMEVKLVLLLNELCPDCTLHRGVEEKYVIASVLFKGKFGLSSIVDCNHIHQVIKESGKNCLSPKEVFKKFVGKGWLEDAN</sequence>
<protein>
    <submittedName>
        <fullName evidence="1">Uncharacterized protein</fullName>
    </submittedName>
</protein>
<dbReference type="EMBL" id="FOIN01000001">
    <property type="protein sequence ID" value="SET05621.1"/>
    <property type="molecule type" value="Genomic_DNA"/>
</dbReference>
<dbReference type="OrthoDB" id="9928139at2"/>
<dbReference type="AlphaFoldDB" id="A0A1I0BHD9"/>
<dbReference type="GeneID" id="78287150"/>
<dbReference type="RefSeq" id="WP_092351389.1">
    <property type="nucleotide sequence ID" value="NZ_FOIN01000001.1"/>
</dbReference>
<gene>
    <name evidence="1" type="ORF">SAMN04489758_101105</name>
</gene>